<name>A0A3G5ADX3_9VIRU</name>
<dbReference type="InterPro" id="IPR042080">
    <property type="entry name" value="RNA_2'-PTrans_N"/>
</dbReference>
<sequence>MNANDSTRISKYLSYILRHGAVKEGYNMDPHGFICTDEIISKCIKHTITFKKIKNIVDTNDKKRFELVEKNNKWYIRAVQGHSISEINLDLGLHLVKDPSEIPIVVHGTTIEAYKLIKQTGINRMSRNHIHFAHGTPDDKSVISGMRKTSEVMVYIDVPKAMDAGIKFYKSSNGVILSEGINGIISPTFFLKVKTIK</sequence>
<reference evidence="4" key="1">
    <citation type="submission" date="2018-10" db="EMBL/GenBank/DDBJ databases">
        <title>Hidden diversity of soil giant viruses.</title>
        <authorList>
            <person name="Schulz F."/>
            <person name="Alteio L."/>
            <person name="Goudeau D."/>
            <person name="Ryan E.M."/>
            <person name="Malmstrom R.R."/>
            <person name="Blanchard J."/>
            <person name="Woyke T."/>
        </authorList>
    </citation>
    <scope>NUCLEOTIDE SEQUENCE</scope>
    <source>
        <strain evidence="4">SAV1</strain>
    </source>
</reference>
<dbReference type="Pfam" id="PF01885">
    <property type="entry name" value="PTS_2-RNA"/>
    <property type="match status" value="1"/>
</dbReference>
<accession>A0A3G5ADX3</accession>
<gene>
    <name evidence="4" type="ORF">Satyrvirus13_15</name>
</gene>
<evidence type="ECO:0000256" key="3">
    <source>
        <dbReference type="ARBA" id="ARBA00023027"/>
    </source>
</evidence>
<dbReference type="PANTHER" id="PTHR12684:SF2">
    <property type="entry name" value="TRNA 2'-PHOSPHOTRANSFERASE 1"/>
    <property type="match status" value="1"/>
</dbReference>
<organism evidence="4">
    <name type="scientific">Satyrvirus sp</name>
    <dbReference type="NCBI Taxonomy" id="2487771"/>
    <lineage>
        <taxon>Viruses</taxon>
        <taxon>Varidnaviria</taxon>
        <taxon>Bamfordvirae</taxon>
        <taxon>Nucleocytoviricota</taxon>
        <taxon>Megaviricetes</taxon>
        <taxon>Imitervirales</taxon>
        <taxon>Mimiviridae</taxon>
        <taxon>Megamimivirinae</taxon>
    </lineage>
</organism>
<dbReference type="Gene3D" id="3.20.170.30">
    <property type="match status" value="1"/>
</dbReference>
<dbReference type="GO" id="GO:0000215">
    <property type="term" value="F:tRNA 2'-phosphotransferase activity"/>
    <property type="evidence" value="ECO:0007669"/>
    <property type="project" value="TreeGrafter"/>
</dbReference>
<proteinExistence type="inferred from homology"/>
<comment type="similarity">
    <text evidence="1">Belongs to the KptA/TPT1 family.</text>
</comment>
<evidence type="ECO:0000313" key="4">
    <source>
        <dbReference type="EMBL" id="AYV85382.1"/>
    </source>
</evidence>
<evidence type="ECO:0000256" key="1">
    <source>
        <dbReference type="ARBA" id="ARBA00009836"/>
    </source>
</evidence>
<dbReference type="PANTHER" id="PTHR12684">
    <property type="entry name" value="PUTATIVE PHOSPHOTRANSFERASE"/>
    <property type="match status" value="1"/>
</dbReference>
<keyword evidence="3" id="KW-0520">NAD</keyword>
<dbReference type="GO" id="GO:0006388">
    <property type="term" value="P:tRNA splicing, via endonucleolytic cleavage and ligation"/>
    <property type="evidence" value="ECO:0007669"/>
    <property type="project" value="TreeGrafter"/>
</dbReference>
<protein>
    <submittedName>
        <fullName evidence="4">RNA 2-tpt1 family protein</fullName>
    </submittedName>
</protein>
<dbReference type="InterPro" id="IPR002745">
    <property type="entry name" value="Ptrans_KptA/Tpt1"/>
</dbReference>
<keyword evidence="2" id="KW-0808">Transferase</keyword>
<dbReference type="Gene3D" id="1.10.10.970">
    <property type="entry name" value="RNA 2'-phosphotransferase, Tpt1/KptA family, N-terminal domain"/>
    <property type="match status" value="1"/>
</dbReference>
<evidence type="ECO:0000256" key="2">
    <source>
        <dbReference type="ARBA" id="ARBA00022679"/>
    </source>
</evidence>
<dbReference type="SUPFAM" id="SSF56399">
    <property type="entry name" value="ADP-ribosylation"/>
    <property type="match status" value="1"/>
</dbReference>
<dbReference type="EMBL" id="MK072449">
    <property type="protein sequence ID" value="AYV85382.1"/>
    <property type="molecule type" value="Genomic_DNA"/>
</dbReference>
<dbReference type="InterPro" id="IPR042081">
    <property type="entry name" value="RNA_2'-PTrans_C"/>
</dbReference>